<gene>
    <name evidence="2" type="ORF">B5J93_13160</name>
    <name evidence="3" type="ORF">NCTC11012_01232</name>
    <name evidence="4" type="ORF">NCTC11012_03012</name>
</gene>
<sequence length="93" mass="9919">MFTRLLSLLTANNKAWLYQVLAGAGLGLATTTAFNAFLTYYKNKAIYELGQLGEVAGLLGLAGLDKAISIIIGAYLASVYIKTFATGLKVIKK</sequence>
<evidence type="ECO:0000313" key="4">
    <source>
        <dbReference type="EMBL" id="STZ04723.1"/>
    </source>
</evidence>
<keyword evidence="1" id="KW-0812">Transmembrane</keyword>
<reference evidence="2 5" key="1">
    <citation type="submission" date="2017-03" db="EMBL/GenBank/DDBJ databases">
        <title>Draft genome sequence of Moraxella equi CCUG 4950T type strain.</title>
        <authorList>
            <person name="Salva-Serra F."/>
            <person name="Engstrom-Jakobsson H."/>
            <person name="Thorell K."/>
            <person name="Jaen-Luchoro D."/>
            <person name="Gonzales-Siles L."/>
            <person name="Karlsson R."/>
            <person name="Yazdan S."/>
            <person name="Boulund F."/>
            <person name="Johnning A."/>
            <person name="Engstrand L."/>
            <person name="Kristiansson E."/>
            <person name="Moore E."/>
        </authorList>
    </citation>
    <scope>NUCLEOTIDE SEQUENCE [LARGE SCALE GENOMIC DNA]</scope>
    <source>
        <strain evidence="2 5">CCUG 4950</strain>
    </source>
</reference>
<protein>
    <submittedName>
        <fullName evidence="3">Protein of uncharacterized function (DUF2523)</fullName>
    </submittedName>
</protein>
<organism evidence="3 6">
    <name type="scientific">Moraxella equi</name>
    <dbReference type="NCBI Taxonomy" id="60442"/>
    <lineage>
        <taxon>Bacteria</taxon>
        <taxon>Pseudomonadati</taxon>
        <taxon>Pseudomonadota</taxon>
        <taxon>Gammaproteobacteria</taxon>
        <taxon>Moraxellales</taxon>
        <taxon>Moraxellaceae</taxon>
        <taxon>Moraxella</taxon>
    </lineage>
</organism>
<keyword evidence="1" id="KW-1133">Transmembrane helix</keyword>
<dbReference type="EMBL" id="MXAP01000191">
    <property type="protein sequence ID" value="OPH33164.1"/>
    <property type="molecule type" value="Genomic_DNA"/>
</dbReference>
<proteinExistence type="predicted"/>
<name>A0A378QRB8_9GAMM</name>
<feature type="transmembrane region" description="Helical" evidence="1">
    <location>
        <begin position="16"/>
        <end position="38"/>
    </location>
</feature>
<dbReference type="EMBL" id="UGQF01000001">
    <property type="protein sequence ID" value="STZ04723.1"/>
    <property type="molecule type" value="Genomic_DNA"/>
</dbReference>
<dbReference type="AlphaFoldDB" id="A0A378QRB8"/>
<reference evidence="3 6" key="2">
    <citation type="submission" date="2018-06" db="EMBL/GenBank/DDBJ databases">
        <authorList>
            <consortium name="Pathogen Informatics"/>
            <person name="Doyle S."/>
        </authorList>
    </citation>
    <scope>NUCLEOTIDE SEQUENCE [LARGE SCALE GENOMIC DNA]</scope>
    <source>
        <strain evidence="3 6">NCTC11012</strain>
    </source>
</reference>
<evidence type="ECO:0000313" key="5">
    <source>
        <dbReference type="Proteomes" id="UP000190777"/>
    </source>
</evidence>
<evidence type="ECO:0000313" key="2">
    <source>
        <dbReference type="EMBL" id="OPH33164.1"/>
    </source>
</evidence>
<dbReference type="Pfam" id="PF10734">
    <property type="entry name" value="DUF2523"/>
    <property type="match status" value="1"/>
</dbReference>
<keyword evidence="1" id="KW-0472">Membrane</keyword>
<dbReference type="InterPro" id="IPR019670">
    <property type="entry name" value="DUF2523"/>
</dbReference>
<accession>A0A378QRB8</accession>
<dbReference type="RefSeq" id="WP_079326771.1">
    <property type="nucleotide sequence ID" value="NZ_MXAP01000191.1"/>
</dbReference>
<evidence type="ECO:0000256" key="1">
    <source>
        <dbReference type="SAM" id="Phobius"/>
    </source>
</evidence>
<dbReference type="Proteomes" id="UP000254618">
    <property type="component" value="Unassembled WGS sequence"/>
</dbReference>
<evidence type="ECO:0000313" key="3">
    <source>
        <dbReference type="EMBL" id="STZ03002.1"/>
    </source>
</evidence>
<keyword evidence="5" id="KW-1185">Reference proteome</keyword>
<evidence type="ECO:0000313" key="6">
    <source>
        <dbReference type="Proteomes" id="UP000254618"/>
    </source>
</evidence>
<dbReference type="EMBL" id="UGQF01000001">
    <property type="protein sequence ID" value="STZ03002.1"/>
    <property type="molecule type" value="Genomic_DNA"/>
</dbReference>
<dbReference type="Proteomes" id="UP000190777">
    <property type="component" value="Unassembled WGS sequence"/>
</dbReference>